<dbReference type="Gene3D" id="2.40.70.10">
    <property type="entry name" value="Acid Proteases"/>
    <property type="match status" value="1"/>
</dbReference>
<sequence length="129" mass="14860">LRVLMADRVKRPIGILHDVLVKVESFIFPVDFVILDCEVDFEVPIFFGSPFLATVRALFDMEKGQMKFRLNNEQATFNICRSMRQSGELQPVSALRSKWTGPYLITQIFPHGAVELKTKEGVRFKVNRE</sequence>
<dbReference type="PANTHER" id="PTHR33067">
    <property type="entry name" value="RNA-DIRECTED DNA POLYMERASE-RELATED"/>
    <property type="match status" value="1"/>
</dbReference>
<dbReference type="PANTHER" id="PTHR33067:SF9">
    <property type="entry name" value="RNA-DIRECTED DNA POLYMERASE"/>
    <property type="match status" value="1"/>
</dbReference>
<organism evidence="1">
    <name type="scientific">Solanum chilense</name>
    <name type="common">Tomato</name>
    <name type="synonym">Lycopersicon chilense</name>
    <dbReference type="NCBI Taxonomy" id="4083"/>
    <lineage>
        <taxon>Eukaryota</taxon>
        <taxon>Viridiplantae</taxon>
        <taxon>Streptophyta</taxon>
        <taxon>Embryophyta</taxon>
        <taxon>Tracheophyta</taxon>
        <taxon>Spermatophyta</taxon>
        <taxon>Magnoliopsida</taxon>
        <taxon>eudicotyledons</taxon>
        <taxon>Gunneridae</taxon>
        <taxon>Pentapetalae</taxon>
        <taxon>asterids</taxon>
        <taxon>lamiids</taxon>
        <taxon>Solanales</taxon>
        <taxon>Solanaceae</taxon>
        <taxon>Solanoideae</taxon>
        <taxon>Solaneae</taxon>
        <taxon>Solanum</taxon>
        <taxon>Solanum subgen. Lycopersicon</taxon>
    </lineage>
</organism>
<accession>A0A6N2AM48</accession>
<feature type="non-terminal residue" evidence="1">
    <location>
        <position position="129"/>
    </location>
</feature>
<gene>
    <name evidence="1" type="ORF">EJD97_004984</name>
</gene>
<reference evidence="1" key="1">
    <citation type="submission" date="2019-05" db="EMBL/GenBank/DDBJ databases">
        <title>The de novo reference genome and transcriptome assemblies of the wild tomato species Solanum chilense.</title>
        <authorList>
            <person name="Stam R."/>
            <person name="Nosenko T."/>
            <person name="Hoerger A.C."/>
            <person name="Stephan W."/>
            <person name="Seidel M.A."/>
            <person name="Kuhn J.M.M."/>
            <person name="Haberer G."/>
            <person name="Tellier A."/>
        </authorList>
    </citation>
    <scope>NUCLEOTIDE SEQUENCE</scope>
    <source>
        <tissue evidence="1">Mature leaves</tissue>
    </source>
</reference>
<feature type="non-terminal residue" evidence="1">
    <location>
        <position position="1"/>
    </location>
</feature>
<dbReference type="EMBL" id="RXGB01017248">
    <property type="protein sequence ID" value="TMW82768.1"/>
    <property type="molecule type" value="Genomic_DNA"/>
</dbReference>
<protein>
    <submittedName>
        <fullName evidence="1">Uncharacterized protein</fullName>
    </submittedName>
</protein>
<evidence type="ECO:0000313" key="1">
    <source>
        <dbReference type="EMBL" id="TMW82768.1"/>
    </source>
</evidence>
<proteinExistence type="predicted"/>
<comment type="caution">
    <text evidence="1">The sequence shown here is derived from an EMBL/GenBank/DDBJ whole genome shotgun (WGS) entry which is preliminary data.</text>
</comment>
<dbReference type="AlphaFoldDB" id="A0A6N2AM48"/>
<name>A0A6N2AM48_SOLCI</name>
<dbReference type="InterPro" id="IPR021109">
    <property type="entry name" value="Peptidase_aspartic_dom_sf"/>
</dbReference>